<dbReference type="Pfam" id="PF02554">
    <property type="entry name" value="CstA"/>
    <property type="match status" value="1"/>
</dbReference>
<evidence type="ECO:0000256" key="3">
    <source>
        <dbReference type="ARBA" id="ARBA00022448"/>
    </source>
</evidence>
<feature type="transmembrane region" description="Helical" evidence="9">
    <location>
        <begin position="533"/>
        <end position="551"/>
    </location>
</feature>
<reference evidence="12 13" key="1">
    <citation type="submission" date="2020-02" db="EMBL/GenBank/DDBJ databases">
        <title>Geodermatophilus sabuli CPCC 205279 I12A-02694.</title>
        <authorList>
            <person name="Jiang Z."/>
        </authorList>
    </citation>
    <scope>NUCLEOTIDE SEQUENCE [LARGE SCALE GENOMIC DNA]</scope>
    <source>
        <strain evidence="12 13">I12A-02694</strain>
    </source>
</reference>
<keyword evidence="7 9" id="KW-0472">Membrane</keyword>
<dbReference type="RefSeq" id="WP_163483904.1">
    <property type="nucleotide sequence ID" value="NZ_JAAGWF010000028.1"/>
</dbReference>
<feature type="compositionally biased region" description="Basic and acidic residues" evidence="8">
    <location>
        <begin position="1"/>
        <end position="10"/>
    </location>
</feature>
<dbReference type="InterPro" id="IPR003706">
    <property type="entry name" value="CstA_N"/>
</dbReference>
<evidence type="ECO:0000256" key="4">
    <source>
        <dbReference type="ARBA" id="ARBA00022475"/>
    </source>
</evidence>
<dbReference type="InterPro" id="IPR051605">
    <property type="entry name" value="CstA"/>
</dbReference>
<feature type="transmembrane region" description="Helical" evidence="9">
    <location>
        <begin position="387"/>
        <end position="407"/>
    </location>
</feature>
<organism evidence="12 13">
    <name type="scientific">Geodermatophilus sabuli</name>
    <dbReference type="NCBI Taxonomy" id="1564158"/>
    <lineage>
        <taxon>Bacteria</taxon>
        <taxon>Bacillati</taxon>
        <taxon>Actinomycetota</taxon>
        <taxon>Actinomycetes</taxon>
        <taxon>Geodermatophilales</taxon>
        <taxon>Geodermatophilaceae</taxon>
        <taxon>Geodermatophilus</taxon>
    </lineage>
</organism>
<feature type="transmembrane region" description="Helical" evidence="9">
    <location>
        <begin position="664"/>
        <end position="684"/>
    </location>
</feature>
<feature type="transmembrane region" description="Helical" evidence="9">
    <location>
        <begin position="183"/>
        <end position="207"/>
    </location>
</feature>
<dbReference type="GO" id="GO:0005886">
    <property type="term" value="C:plasma membrane"/>
    <property type="evidence" value="ECO:0007669"/>
    <property type="project" value="UniProtKB-SubCell"/>
</dbReference>
<evidence type="ECO:0000256" key="8">
    <source>
        <dbReference type="SAM" id="MobiDB-lite"/>
    </source>
</evidence>
<evidence type="ECO:0000313" key="11">
    <source>
        <dbReference type="EMBL" id="NEK60311.1"/>
    </source>
</evidence>
<feature type="transmembrane region" description="Helical" evidence="9">
    <location>
        <begin position="55"/>
        <end position="74"/>
    </location>
</feature>
<evidence type="ECO:0000256" key="6">
    <source>
        <dbReference type="ARBA" id="ARBA00022989"/>
    </source>
</evidence>
<name>A0A7K3W6Z7_9ACTN</name>
<evidence type="ECO:0000313" key="12">
    <source>
        <dbReference type="EMBL" id="NEK60602.1"/>
    </source>
</evidence>
<evidence type="ECO:0000256" key="7">
    <source>
        <dbReference type="ARBA" id="ARBA00023136"/>
    </source>
</evidence>
<evidence type="ECO:0000313" key="13">
    <source>
        <dbReference type="Proteomes" id="UP000470246"/>
    </source>
</evidence>
<evidence type="ECO:0000259" key="10">
    <source>
        <dbReference type="Pfam" id="PF02554"/>
    </source>
</evidence>
<keyword evidence="13" id="KW-1185">Reference proteome</keyword>
<dbReference type="PANTHER" id="PTHR30252:SF3">
    <property type="entry name" value="PYRUVATE_PROTON SYMPORTER BTST"/>
    <property type="match status" value="1"/>
</dbReference>
<dbReference type="EMBL" id="JAAGWF010000028">
    <property type="protein sequence ID" value="NEK60311.1"/>
    <property type="molecule type" value="Genomic_DNA"/>
</dbReference>
<keyword evidence="5 9" id="KW-0812">Transmembrane</keyword>
<evidence type="ECO:0000256" key="2">
    <source>
        <dbReference type="ARBA" id="ARBA00007755"/>
    </source>
</evidence>
<feature type="transmembrane region" description="Helical" evidence="9">
    <location>
        <begin position="140"/>
        <end position="162"/>
    </location>
</feature>
<proteinExistence type="inferred from homology"/>
<evidence type="ECO:0000256" key="1">
    <source>
        <dbReference type="ARBA" id="ARBA00004651"/>
    </source>
</evidence>
<protein>
    <submittedName>
        <fullName evidence="12">Carbon starvation protein A</fullName>
    </submittedName>
</protein>
<feature type="domain" description="CstA N-terminal" evidence="10">
    <location>
        <begin position="55"/>
        <end position="612"/>
    </location>
</feature>
<keyword evidence="6 9" id="KW-1133">Transmembrane helix</keyword>
<feature type="transmembrane region" description="Helical" evidence="9">
    <location>
        <begin position="309"/>
        <end position="326"/>
    </location>
</feature>
<keyword evidence="3" id="KW-0813">Transport</keyword>
<feature type="transmembrane region" description="Helical" evidence="9">
    <location>
        <begin position="276"/>
        <end position="297"/>
    </location>
</feature>
<comment type="subcellular location">
    <subcellularLocation>
        <location evidence="1">Cell membrane</location>
        <topology evidence="1">Multi-pass membrane protein</topology>
    </subcellularLocation>
</comment>
<dbReference type="AlphaFoldDB" id="A0A7K3W6Z7"/>
<evidence type="ECO:0000256" key="9">
    <source>
        <dbReference type="SAM" id="Phobius"/>
    </source>
</evidence>
<keyword evidence="4" id="KW-1003">Cell membrane</keyword>
<feature type="transmembrane region" description="Helical" evidence="9">
    <location>
        <begin position="29"/>
        <end position="49"/>
    </location>
</feature>
<accession>A0A7K3W6Z7</accession>
<dbReference type="Proteomes" id="UP000470246">
    <property type="component" value="Unassembled WGS sequence"/>
</dbReference>
<dbReference type="GO" id="GO:0009267">
    <property type="term" value="P:cellular response to starvation"/>
    <property type="evidence" value="ECO:0007669"/>
    <property type="project" value="InterPro"/>
</dbReference>
<feature type="transmembrane region" description="Helical" evidence="9">
    <location>
        <begin position="213"/>
        <end position="233"/>
    </location>
</feature>
<feature type="transmembrane region" description="Helical" evidence="9">
    <location>
        <begin position="115"/>
        <end position="134"/>
    </location>
</feature>
<evidence type="ECO:0000256" key="5">
    <source>
        <dbReference type="ARBA" id="ARBA00022692"/>
    </source>
</evidence>
<feature type="transmembrane region" description="Helical" evidence="9">
    <location>
        <begin position="346"/>
        <end position="367"/>
    </location>
</feature>
<gene>
    <name evidence="11" type="ORF">GCU56_20860</name>
    <name evidence="12" type="ORF">GCU56_22350</name>
</gene>
<dbReference type="EMBL" id="JAAGWF010000031">
    <property type="protein sequence ID" value="NEK60602.1"/>
    <property type="molecule type" value="Genomic_DNA"/>
</dbReference>
<comment type="similarity">
    <text evidence="2">Belongs to the peptide transporter carbon starvation (CstA) (TC 2.A.114) family.</text>
</comment>
<comment type="caution">
    <text evidence="12">The sequence shown here is derived from an EMBL/GenBank/DDBJ whole genome shotgun (WGS) entry which is preliminary data.</text>
</comment>
<feature type="transmembrane region" description="Helical" evidence="9">
    <location>
        <begin position="485"/>
        <end position="503"/>
    </location>
</feature>
<feature type="transmembrane region" description="Helical" evidence="9">
    <location>
        <begin position="563"/>
        <end position="587"/>
    </location>
</feature>
<feature type="transmembrane region" description="Helical" evidence="9">
    <location>
        <begin position="240"/>
        <end position="261"/>
    </location>
</feature>
<feature type="region of interest" description="Disordered" evidence="8">
    <location>
        <begin position="1"/>
        <end position="22"/>
    </location>
</feature>
<dbReference type="PANTHER" id="PTHR30252">
    <property type="entry name" value="INNER MEMBRANE PEPTIDE TRANSPORTER"/>
    <property type="match status" value="1"/>
</dbReference>
<feature type="transmembrane region" description="Helical" evidence="9">
    <location>
        <begin position="594"/>
        <end position="614"/>
    </location>
</feature>
<sequence>MSTTVSRHDTGGGQSPNGGTARRPSVRSVLVWLTVAVVGAVCWGVLAIARGETISALWLLFAALCSYAIAYRFYSRFITYKVLRADDERATPAERLENGVDFDVTDRRVLFGHHFAAIAGAGPLVGPVLAAQMGYLPGTIWIVVGVIFAGAVQDMTVLFFSMRRNGKSLGQMIREEIGVVGGVAALIAVFAIMIIILAVLALIVVNALAESPWGVWSIGLTIPIALFMGVYLRRLRPGRVLEATGIGVALLLLAIVSGGWIEDSALGETLTLSKEWLVLALVVYGFVASVLPVWLLLTPRDYLSTFMKVGVIVLLAISLIVARPVLQADAVTDFAREGTGPVFAGSLFPFVFITIACGALSGFHALISSGTTPKMVAKESQVRLIGYGGMLMESFVAVSALIAACVIDQGLYFAMNSPAGATGGTAESAAAFVQGLGFDTTANQLAQASAEVQEDTLISRTGGAPALAVGLAQVFSQAFGGGGQAFWYHFAIMFEALFILTAVDAGTRVGRFMLQDTVGNVWKKFGDLSWRPGNIIASAVVVGLWGSVLYIGVTDPLGGVNQLFPLFGIANQLLAAIALTLCTVLLIKHGKLRYAWVPGIPLVWDLVVTMTASWQKVFSGDPRVGYFTQASVYRDAQDAGEVLAPATDQGQMDQVIFNSTLNGILQAVFALLTLVVAAHAAVVIMRAIRAGGLPTTEEPAVPSKLVEPAGLFPTAEEKRAIAEHERLVGAGAGRTEAEAK</sequence>